<proteinExistence type="inferred from homology"/>
<dbReference type="NCBIfam" id="NF004231">
    <property type="entry name" value="PRK05679.1"/>
    <property type="match status" value="1"/>
</dbReference>
<dbReference type="Pfam" id="PF01243">
    <property type="entry name" value="PNPOx_N"/>
    <property type="match status" value="1"/>
</dbReference>
<accession>A0ABX0Y2J6</accession>
<keyword evidence="5 9" id="KW-0560">Oxidoreductase</keyword>
<comment type="caution">
    <text evidence="9">The sequence shown here is derived from an EMBL/GenBank/DDBJ whole genome shotgun (WGS) entry which is preliminary data.</text>
</comment>
<dbReference type="InterPro" id="IPR011576">
    <property type="entry name" value="Pyridox_Oxase_N"/>
</dbReference>
<evidence type="ECO:0000256" key="4">
    <source>
        <dbReference type="ARBA" id="ARBA00022643"/>
    </source>
</evidence>
<evidence type="ECO:0000256" key="1">
    <source>
        <dbReference type="ARBA" id="ARBA00001917"/>
    </source>
</evidence>
<dbReference type="InterPro" id="IPR000659">
    <property type="entry name" value="Pyridox_Oxase"/>
</dbReference>
<feature type="domain" description="Pyridoxamine 5'-phosphate oxidase N-terminal" evidence="7">
    <location>
        <begin position="41"/>
        <end position="152"/>
    </location>
</feature>
<gene>
    <name evidence="9" type="primary">pdxH</name>
    <name evidence="9" type="ORF">HC031_23110</name>
</gene>
<dbReference type="InterPro" id="IPR012349">
    <property type="entry name" value="Split_barrel_FMN-bd"/>
</dbReference>
<name>A0ABX0Y2J6_9ACTN</name>
<feature type="domain" description="Pyridoxine 5'-phosphate oxidase dimerisation C-terminal" evidence="8">
    <location>
        <begin position="166"/>
        <end position="205"/>
    </location>
</feature>
<evidence type="ECO:0000256" key="5">
    <source>
        <dbReference type="ARBA" id="ARBA00023002"/>
    </source>
</evidence>
<keyword evidence="3" id="KW-0285">Flavoprotein</keyword>
<evidence type="ECO:0000259" key="7">
    <source>
        <dbReference type="Pfam" id="PF01243"/>
    </source>
</evidence>
<dbReference type="PIRSF" id="PIRSF000190">
    <property type="entry name" value="Pyd_amn-ph_oxd"/>
    <property type="match status" value="1"/>
</dbReference>
<dbReference type="Proteomes" id="UP000722989">
    <property type="component" value="Unassembled WGS sequence"/>
</dbReference>
<evidence type="ECO:0000256" key="2">
    <source>
        <dbReference type="ARBA" id="ARBA00007301"/>
    </source>
</evidence>
<dbReference type="SUPFAM" id="SSF50475">
    <property type="entry name" value="FMN-binding split barrel"/>
    <property type="match status" value="1"/>
</dbReference>
<dbReference type="Gene3D" id="2.30.110.10">
    <property type="entry name" value="Electron Transport, Fmn-binding Protein, Chain A"/>
    <property type="match status" value="1"/>
</dbReference>
<dbReference type="InterPro" id="IPR019576">
    <property type="entry name" value="Pyridoxamine_oxidase_dimer_C"/>
</dbReference>
<keyword evidence="4" id="KW-0288">FMN</keyword>
<dbReference type="Pfam" id="PF10590">
    <property type="entry name" value="PNP_phzG_C"/>
    <property type="match status" value="1"/>
</dbReference>
<feature type="region of interest" description="Disordered" evidence="6">
    <location>
        <begin position="1"/>
        <end position="21"/>
    </location>
</feature>
<evidence type="ECO:0000259" key="8">
    <source>
        <dbReference type="Pfam" id="PF10590"/>
    </source>
</evidence>
<evidence type="ECO:0000256" key="6">
    <source>
        <dbReference type="SAM" id="MobiDB-lite"/>
    </source>
</evidence>
<comment type="cofactor">
    <cofactor evidence="1">
        <name>FMN</name>
        <dbReference type="ChEBI" id="CHEBI:58210"/>
    </cofactor>
</comment>
<dbReference type="PANTHER" id="PTHR10851">
    <property type="entry name" value="PYRIDOXINE-5-PHOSPHATE OXIDASE"/>
    <property type="match status" value="1"/>
</dbReference>
<evidence type="ECO:0000313" key="9">
    <source>
        <dbReference type="EMBL" id="NJC72584.1"/>
    </source>
</evidence>
<dbReference type="EMBL" id="JAATVY010000019">
    <property type="protein sequence ID" value="NJC72584.1"/>
    <property type="molecule type" value="Genomic_DNA"/>
</dbReference>
<organism evidence="9 10">
    <name type="scientific">Planosporangium thailandense</name>
    <dbReference type="NCBI Taxonomy" id="765197"/>
    <lineage>
        <taxon>Bacteria</taxon>
        <taxon>Bacillati</taxon>
        <taxon>Actinomycetota</taxon>
        <taxon>Actinomycetes</taxon>
        <taxon>Micromonosporales</taxon>
        <taxon>Micromonosporaceae</taxon>
        <taxon>Planosporangium</taxon>
    </lineage>
</organism>
<evidence type="ECO:0000313" key="10">
    <source>
        <dbReference type="Proteomes" id="UP000722989"/>
    </source>
</evidence>
<dbReference type="PANTHER" id="PTHR10851:SF0">
    <property type="entry name" value="PYRIDOXINE-5'-PHOSPHATE OXIDASE"/>
    <property type="match status" value="1"/>
</dbReference>
<comment type="similarity">
    <text evidence="2">Belongs to the pyridoxamine 5'-phosphate oxidase family.</text>
</comment>
<keyword evidence="10" id="KW-1185">Reference proteome</keyword>
<reference evidence="9 10" key="1">
    <citation type="submission" date="2020-03" db="EMBL/GenBank/DDBJ databases">
        <title>WGS of the type strain of Planosporangium spp.</title>
        <authorList>
            <person name="Thawai C."/>
        </authorList>
    </citation>
    <scope>NUCLEOTIDE SEQUENCE [LARGE SCALE GENOMIC DNA]</scope>
    <source>
        <strain evidence="9 10">TBRC 5610</strain>
    </source>
</reference>
<dbReference type="GO" id="GO:0004733">
    <property type="term" value="F:pyridoxamine phosphate oxidase activity"/>
    <property type="evidence" value="ECO:0007669"/>
    <property type="project" value="UniProtKB-EC"/>
</dbReference>
<dbReference type="EC" id="1.4.3.5" evidence="9"/>
<protein>
    <submittedName>
        <fullName evidence="9">Pyridoxamine 5'-phosphate oxidase</fullName>
        <ecNumber evidence="9">1.4.3.5</ecNumber>
    </submittedName>
</protein>
<dbReference type="RefSeq" id="WP_167927479.1">
    <property type="nucleotide sequence ID" value="NZ_JAATVY010000019.1"/>
</dbReference>
<evidence type="ECO:0000256" key="3">
    <source>
        <dbReference type="ARBA" id="ARBA00022630"/>
    </source>
</evidence>
<sequence>MTAVSPSPQLPGEFTDPPPSPLDLLAAWQERAEDAGDPLSSTLVLATVDHSGQPTTRCLALAGCDERGLVMFMNMGTRKGRDIAGNPKVAATLYWPSLFRQVNVTGVVQPVEPVESDRLWESRGTVGQVASLASNQGQPLHDYAALLARVQATDASEPILRPAEHVGLLLVPQTVEFWHGQPNRLHFRLHYQRRRQDWDTTLLQP</sequence>